<evidence type="ECO:0000256" key="1">
    <source>
        <dbReference type="ARBA" id="ARBA00004123"/>
    </source>
</evidence>
<comment type="caution">
    <text evidence="9">The sequence shown here is derived from an EMBL/GenBank/DDBJ whole genome shotgun (WGS) entry which is preliminary data.</text>
</comment>
<feature type="domain" description="SBP-type" evidence="8">
    <location>
        <begin position="285"/>
        <end position="362"/>
    </location>
</feature>
<dbReference type="GO" id="GO:0005634">
    <property type="term" value="C:nucleus"/>
    <property type="evidence" value="ECO:0007669"/>
    <property type="project" value="UniProtKB-SubCell"/>
</dbReference>
<proteinExistence type="predicted"/>
<name>A0A9D4UYX6_ADICA</name>
<dbReference type="PANTHER" id="PTHR31251:SF169">
    <property type="entry name" value="SQUAMOSA PROMOTER-BINDING-LIKE PROTEIN 8"/>
    <property type="match status" value="1"/>
</dbReference>
<accession>A0A9D4UYX6</accession>
<dbReference type="GO" id="GO:0008270">
    <property type="term" value="F:zinc ion binding"/>
    <property type="evidence" value="ECO:0007669"/>
    <property type="project" value="UniProtKB-KW"/>
</dbReference>
<evidence type="ECO:0000256" key="7">
    <source>
        <dbReference type="PROSITE-ProRule" id="PRU00470"/>
    </source>
</evidence>
<dbReference type="PROSITE" id="PS51141">
    <property type="entry name" value="ZF_SBP"/>
    <property type="match status" value="1"/>
</dbReference>
<reference evidence="9" key="1">
    <citation type="submission" date="2021-01" db="EMBL/GenBank/DDBJ databases">
        <title>Adiantum capillus-veneris genome.</title>
        <authorList>
            <person name="Fang Y."/>
            <person name="Liao Q."/>
        </authorList>
    </citation>
    <scope>NUCLEOTIDE SEQUENCE</scope>
    <source>
        <strain evidence="9">H3</strain>
        <tissue evidence="9">Leaf</tissue>
    </source>
</reference>
<dbReference type="Pfam" id="PF03110">
    <property type="entry name" value="SBP"/>
    <property type="match status" value="1"/>
</dbReference>
<evidence type="ECO:0000256" key="2">
    <source>
        <dbReference type="ARBA" id="ARBA00022723"/>
    </source>
</evidence>
<protein>
    <recommendedName>
        <fullName evidence="8">SBP-type domain-containing protein</fullName>
    </recommendedName>
</protein>
<dbReference type="Proteomes" id="UP000886520">
    <property type="component" value="Chromosome 8"/>
</dbReference>
<evidence type="ECO:0000259" key="8">
    <source>
        <dbReference type="PROSITE" id="PS51141"/>
    </source>
</evidence>
<keyword evidence="6" id="KW-0539">Nucleus</keyword>
<comment type="subcellular location">
    <subcellularLocation>
        <location evidence="1">Nucleus</location>
    </subcellularLocation>
</comment>
<dbReference type="PANTHER" id="PTHR31251">
    <property type="entry name" value="SQUAMOSA PROMOTER-BINDING-LIKE PROTEIN 4"/>
    <property type="match status" value="1"/>
</dbReference>
<dbReference type="SUPFAM" id="SSF103612">
    <property type="entry name" value="SBT domain"/>
    <property type="match status" value="1"/>
</dbReference>
<keyword evidence="5" id="KW-0804">Transcription</keyword>
<dbReference type="EMBL" id="JABFUD020000008">
    <property type="protein sequence ID" value="KAI5076543.1"/>
    <property type="molecule type" value="Genomic_DNA"/>
</dbReference>
<organism evidence="9 10">
    <name type="scientific">Adiantum capillus-veneris</name>
    <name type="common">Maidenhair fern</name>
    <dbReference type="NCBI Taxonomy" id="13818"/>
    <lineage>
        <taxon>Eukaryota</taxon>
        <taxon>Viridiplantae</taxon>
        <taxon>Streptophyta</taxon>
        <taxon>Embryophyta</taxon>
        <taxon>Tracheophyta</taxon>
        <taxon>Polypodiopsida</taxon>
        <taxon>Polypodiidae</taxon>
        <taxon>Polypodiales</taxon>
        <taxon>Pteridineae</taxon>
        <taxon>Pteridaceae</taxon>
        <taxon>Vittarioideae</taxon>
        <taxon>Adiantum</taxon>
    </lineage>
</organism>
<dbReference type="Gene3D" id="4.10.1100.10">
    <property type="entry name" value="Transcription factor, SBP-box domain"/>
    <property type="match status" value="1"/>
</dbReference>
<dbReference type="FunFam" id="4.10.1100.10:FF:000001">
    <property type="entry name" value="Squamosa promoter-binding-like protein 14"/>
    <property type="match status" value="1"/>
</dbReference>
<keyword evidence="10" id="KW-1185">Reference proteome</keyword>
<gene>
    <name evidence="9" type="ORF">GOP47_0008608</name>
</gene>
<dbReference type="InterPro" id="IPR036893">
    <property type="entry name" value="SBP_sf"/>
</dbReference>
<dbReference type="InterPro" id="IPR044817">
    <property type="entry name" value="SBP-like"/>
</dbReference>
<evidence type="ECO:0000256" key="6">
    <source>
        <dbReference type="ARBA" id="ARBA00023242"/>
    </source>
</evidence>
<sequence>MAWDPSSTPWDWGTDGVIVPNHVYGMDSRRLPLADLACEADLSQIKHDGSLSQGSGAFCSSEVRHRSSIPESAQISTARDGDLLTSRVVSPAMSNIHGHRLVVNDEESLSNIGFLVQGRVPAVSTCVRSGTFIGGSDHGNGSLESVVQKRLGDKQGSAGNKNTQGIAALDNGRSFEKKSKMGLQCLNPSAEKRCDSNGRHHLATLKHLSDKSMGSICSVENATLIDEQHSSTARGSPGSGDSLTGLQLGKRTYSVDVAAPAETKAKIKLPAVGKKPRGGSHAVQVPRCQVEGCKLDLSAAKDYHRRHKVCEPHSKAGKVVVASVEQRFCQQCSRFHILTEFDETKRSCRRRLAGHNKRRRKPQPDPLELQARLRSSIEDWPFFYQSRISRLPFWQDAGESHSSMLWPRKLMQYHEQPSFDYSGGMDMIIKGLSPSQTHDKFPLVLLQSPKMLMYPSSCDPSVQDFVPGLVGNGTLGNGLSLSSSTIGAGVFTGFETTPVTDVTRVSDDSGRALSLLSLHPQCSQAPDMVSLDLSGLANTTVNHNLHMQDANVCSQQFHFQGQHVYCQDFSTALSISSNLYRPAAAAADVREEAHVMSSDKDLYECSFLNSSLNRHGGGYEENQHGSKCA</sequence>
<evidence type="ECO:0000256" key="3">
    <source>
        <dbReference type="ARBA" id="ARBA00022771"/>
    </source>
</evidence>
<keyword evidence="2" id="KW-0479">Metal-binding</keyword>
<keyword evidence="3 7" id="KW-0863">Zinc-finger</keyword>
<dbReference type="InterPro" id="IPR004333">
    <property type="entry name" value="SBP_dom"/>
</dbReference>
<dbReference type="GO" id="GO:0003677">
    <property type="term" value="F:DNA binding"/>
    <property type="evidence" value="ECO:0007669"/>
    <property type="project" value="InterPro"/>
</dbReference>
<dbReference type="OrthoDB" id="514967at2759"/>
<evidence type="ECO:0000313" key="10">
    <source>
        <dbReference type="Proteomes" id="UP000886520"/>
    </source>
</evidence>
<evidence type="ECO:0000256" key="4">
    <source>
        <dbReference type="ARBA" id="ARBA00022833"/>
    </source>
</evidence>
<dbReference type="AlphaFoldDB" id="A0A9D4UYX6"/>
<evidence type="ECO:0000256" key="5">
    <source>
        <dbReference type="ARBA" id="ARBA00023163"/>
    </source>
</evidence>
<evidence type="ECO:0000313" key="9">
    <source>
        <dbReference type="EMBL" id="KAI5076543.1"/>
    </source>
</evidence>
<keyword evidence="4" id="KW-0862">Zinc</keyword>